<dbReference type="RefSeq" id="WP_212546459.1">
    <property type="nucleotide sequence ID" value="NZ_JAGYHF010000030.1"/>
</dbReference>
<gene>
    <name evidence="2" type="ORF">KFS80_26640</name>
</gene>
<dbReference type="EMBL" id="JAGYHF010000030">
    <property type="protein sequence ID" value="MBS4081875.1"/>
    <property type="molecule type" value="Genomic_DNA"/>
</dbReference>
<reference evidence="2 3" key="1">
    <citation type="submission" date="2021-04" db="EMBL/GenBank/DDBJ databases">
        <title>Pseudomonas rustica sp. nov. isolated from raw milk.</title>
        <authorList>
            <person name="Fiedler G."/>
            <person name="Gieschler S."/>
            <person name="Kabisch J."/>
            <person name="Grimmler C."/>
            <person name="Brinks E."/>
            <person name="Wagner N."/>
            <person name="Hetzer B."/>
            <person name="Franz C.M.A.P."/>
            <person name="Boehnlein C."/>
        </authorList>
    </citation>
    <scope>NUCLEOTIDE SEQUENCE [LARGE SCALE GENOMIC DNA]</scope>
    <source>
        <strain evidence="2 3">MBT-4</strain>
    </source>
</reference>
<name>A0ABS5N5N0_9PSED</name>
<evidence type="ECO:0000256" key="1">
    <source>
        <dbReference type="SAM" id="Phobius"/>
    </source>
</evidence>
<evidence type="ECO:0000313" key="2">
    <source>
        <dbReference type="EMBL" id="MBS4081875.1"/>
    </source>
</evidence>
<keyword evidence="3" id="KW-1185">Reference proteome</keyword>
<protein>
    <submittedName>
        <fullName evidence="2">Uncharacterized protein</fullName>
    </submittedName>
</protein>
<accession>A0ABS5N5N0</accession>
<dbReference type="Proteomes" id="UP000676035">
    <property type="component" value="Unassembled WGS sequence"/>
</dbReference>
<keyword evidence="1" id="KW-1133">Transmembrane helix</keyword>
<keyword evidence="1" id="KW-0472">Membrane</keyword>
<comment type="caution">
    <text evidence="2">The sequence shown here is derived from an EMBL/GenBank/DDBJ whole genome shotgun (WGS) entry which is preliminary data.</text>
</comment>
<evidence type="ECO:0000313" key="3">
    <source>
        <dbReference type="Proteomes" id="UP000676035"/>
    </source>
</evidence>
<proteinExistence type="predicted"/>
<keyword evidence="1" id="KW-0812">Transmembrane</keyword>
<feature type="transmembrane region" description="Helical" evidence="1">
    <location>
        <begin position="6"/>
        <end position="25"/>
    </location>
</feature>
<organism evidence="2 3">
    <name type="scientific">Pseudomonas rustica</name>
    <dbReference type="NCBI Taxonomy" id="2827099"/>
    <lineage>
        <taxon>Bacteria</taxon>
        <taxon>Pseudomonadati</taxon>
        <taxon>Pseudomonadota</taxon>
        <taxon>Gammaproteobacteria</taxon>
        <taxon>Pseudomonadales</taxon>
        <taxon>Pseudomonadaceae</taxon>
        <taxon>Pseudomonas</taxon>
    </lineage>
</organism>
<sequence>MSEIELIFLILIVAAMGGQIGYAFGMHKAYKSLIPELRAAREETSKLKLLDRMQGERP</sequence>